<feature type="transmembrane region" description="Helical" evidence="7">
    <location>
        <begin position="188"/>
        <end position="206"/>
    </location>
</feature>
<evidence type="ECO:0000256" key="6">
    <source>
        <dbReference type="ARBA" id="ARBA00023136"/>
    </source>
</evidence>
<evidence type="ECO:0000256" key="3">
    <source>
        <dbReference type="ARBA" id="ARBA00022475"/>
    </source>
</evidence>
<sequence length="216" mass="23892">MGTLIDFVLHVDAHLVSLVNAFGGWTYFILFAIILVETGAVILPFLPGDSLLFAAAALSANPTYHLNITLFIVLFLVAAAVGDSLNFFLGSKASIILQKYPWFKKFIKDEQLQQAEQFFDNHGVIGIFLARFMPIIRTFAPFIAGGTGYTYRHFIKFNLSAVVIWVALFCGAGYFFGNIDFVKEHFSLVVLAIIVVSLLPAVYTFLKSKFSKSTAA</sequence>
<dbReference type="PANTHER" id="PTHR30353:SF0">
    <property type="entry name" value="TRANSMEMBRANE PROTEIN"/>
    <property type="match status" value="1"/>
</dbReference>
<evidence type="ECO:0000256" key="4">
    <source>
        <dbReference type="ARBA" id="ARBA00022692"/>
    </source>
</evidence>
<reference evidence="9" key="1">
    <citation type="journal article" date="2014" name="Genome Announc.">
        <title>Draft Genome Sequence of Lactobacillus oryzae Strain SG293T.</title>
        <authorList>
            <person name="Tanizawa Y."/>
            <person name="Fujisawa T."/>
            <person name="Mochizuki T."/>
            <person name="Kaminuma E."/>
            <person name="Nakamura Y."/>
            <person name="Tohno M."/>
        </authorList>
    </citation>
    <scope>NUCLEOTIDE SEQUENCE [LARGE SCALE GENOMIC DNA]</scope>
    <source>
        <strain evidence="9">SG293</strain>
    </source>
</reference>
<keyword evidence="5 7" id="KW-1133">Transmembrane helix</keyword>
<dbReference type="InterPro" id="IPR032818">
    <property type="entry name" value="DedA-like"/>
</dbReference>
<gene>
    <name evidence="9" type="ORF">LOSG293_170030</name>
</gene>
<dbReference type="GO" id="GO:0005886">
    <property type="term" value="C:plasma membrane"/>
    <property type="evidence" value="ECO:0007669"/>
    <property type="project" value="UniProtKB-SubCell"/>
</dbReference>
<evidence type="ECO:0000256" key="2">
    <source>
        <dbReference type="ARBA" id="ARBA00010792"/>
    </source>
</evidence>
<dbReference type="InterPro" id="IPR032816">
    <property type="entry name" value="VTT_dom"/>
</dbReference>
<feature type="transmembrane region" description="Helical" evidence="7">
    <location>
        <begin position="25"/>
        <end position="46"/>
    </location>
</feature>
<dbReference type="Proteomes" id="UP000028700">
    <property type="component" value="Unassembled WGS sequence"/>
</dbReference>
<dbReference type="AlphaFoldDB" id="A0A081BIY3"/>
<name>A0A081BIY3_9LACO</name>
<comment type="subcellular location">
    <subcellularLocation>
        <location evidence="1 7">Cell membrane</location>
        <topology evidence="1 7">Multi-pass membrane protein</topology>
    </subcellularLocation>
</comment>
<dbReference type="eggNOG" id="COG0586">
    <property type="taxonomic scope" value="Bacteria"/>
</dbReference>
<keyword evidence="3 7" id="KW-1003">Cell membrane</keyword>
<dbReference type="PANTHER" id="PTHR30353">
    <property type="entry name" value="INNER MEMBRANE PROTEIN DEDA-RELATED"/>
    <property type="match status" value="1"/>
</dbReference>
<dbReference type="OrthoDB" id="9813426at2"/>
<proteinExistence type="inferred from homology"/>
<protein>
    <submittedName>
        <fullName evidence="9">Putative membrane protein</fullName>
    </submittedName>
</protein>
<comment type="caution">
    <text evidence="9">The sequence shown here is derived from an EMBL/GenBank/DDBJ whole genome shotgun (WGS) entry which is preliminary data.</text>
</comment>
<evidence type="ECO:0000256" key="7">
    <source>
        <dbReference type="RuleBase" id="RU367016"/>
    </source>
</evidence>
<evidence type="ECO:0000256" key="5">
    <source>
        <dbReference type="ARBA" id="ARBA00022989"/>
    </source>
</evidence>
<feature type="domain" description="VTT" evidence="8">
    <location>
        <begin position="46"/>
        <end position="174"/>
    </location>
</feature>
<feature type="transmembrane region" description="Helical" evidence="7">
    <location>
        <begin position="66"/>
        <end position="89"/>
    </location>
</feature>
<evidence type="ECO:0000256" key="1">
    <source>
        <dbReference type="ARBA" id="ARBA00004651"/>
    </source>
</evidence>
<dbReference type="EMBL" id="BBJM01000017">
    <property type="protein sequence ID" value="GAK48001.1"/>
    <property type="molecule type" value="Genomic_DNA"/>
</dbReference>
<keyword evidence="10" id="KW-1185">Reference proteome</keyword>
<keyword evidence="6 7" id="KW-0472">Membrane</keyword>
<organism evidence="9 10">
    <name type="scientific">Secundilactobacillus oryzae JCM 18671</name>
    <dbReference type="NCBI Taxonomy" id="1291743"/>
    <lineage>
        <taxon>Bacteria</taxon>
        <taxon>Bacillati</taxon>
        <taxon>Bacillota</taxon>
        <taxon>Bacilli</taxon>
        <taxon>Lactobacillales</taxon>
        <taxon>Lactobacillaceae</taxon>
        <taxon>Secundilactobacillus</taxon>
    </lineage>
</organism>
<evidence type="ECO:0000259" key="8">
    <source>
        <dbReference type="Pfam" id="PF09335"/>
    </source>
</evidence>
<comment type="similarity">
    <text evidence="2 7">Belongs to the DedA family.</text>
</comment>
<dbReference type="RefSeq" id="WP_034527982.1">
    <property type="nucleotide sequence ID" value="NZ_BBJM01000017.1"/>
</dbReference>
<keyword evidence="4 7" id="KW-0812">Transmembrane</keyword>
<accession>A0A081BIY3</accession>
<dbReference type="STRING" id="1291743.LOSG293_170030"/>
<feature type="transmembrane region" description="Helical" evidence="7">
    <location>
        <begin position="157"/>
        <end position="176"/>
    </location>
</feature>
<evidence type="ECO:0000313" key="9">
    <source>
        <dbReference type="EMBL" id="GAK48001.1"/>
    </source>
</evidence>
<dbReference type="Pfam" id="PF09335">
    <property type="entry name" value="VTT_dom"/>
    <property type="match status" value="1"/>
</dbReference>
<evidence type="ECO:0000313" key="10">
    <source>
        <dbReference type="Proteomes" id="UP000028700"/>
    </source>
</evidence>